<dbReference type="CDD" id="cd00165">
    <property type="entry name" value="S4"/>
    <property type="match status" value="1"/>
</dbReference>
<dbReference type="InterPro" id="IPR018496">
    <property type="entry name" value="PsdUridine_synth_RsuA/RluB_CS"/>
</dbReference>
<dbReference type="InterPro" id="IPR020094">
    <property type="entry name" value="TruA/RsuA/RluB/E/F_N"/>
</dbReference>
<dbReference type="InterPro" id="IPR000748">
    <property type="entry name" value="PsdUridine_synth_RsuA/RluB/E/F"/>
</dbReference>
<dbReference type="GO" id="GO:0120159">
    <property type="term" value="F:rRNA pseudouridine synthase activity"/>
    <property type="evidence" value="ECO:0007669"/>
    <property type="project" value="UniProtKB-ARBA"/>
</dbReference>
<dbReference type="AlphaFoldDB" id="A0A133S5C2"/>
<dbReference type="SUPFAM" id="SSF55120">
    <property type="entry name" value="Pseudouridine synthase"/>
    <property type="match status" value="1"/>
</dbReference>
<dbReference type="InterPro" id="IPR042092">
    <property type="entry name" value="PsdUridine_s_RsuA/RluB/E/F_cat"/>
</dbReference>
<proteinExistence type="inferred from homology"/>
<accession>A0A133S5C2</accession>
<dbReference type="GO" id="GO:0000455">
    <property type="term" value="P:enzyme-directed rRNA pseudouridine synthesis"/>
    <property type="evidence" value="ECO:0007669"/>
    <property type="project" value="UniProtKB-ARBA"/>
</dbReference>
<dbReference type="PANTHER" id="PTHR47683">
    <property type="entry name" value="PSEUDOURIDINE SYNTHASE FAMILY PROTEIN-RELATED"/>
    <property type="match status" value="1"/>
</dbReference>
<dbReference type="Proteomes" id="UP000070226">
    <property type="component" value="Unassembled WGS sequence"/>
</dbReference>
<dbReference type="InterPro" id="IPR036986">
    <property type="entry name" value="S4_RNA-bd_sf"/>
</dbReference>
<dbReference type="SUPFAM" id="SSF55174">
    <property type="entry name" value="Alpha-L RNA-binding motif"/>
    <property type="match status" value="1"/>
</dbReference>
<name>A0A133S5C2_9FIRM</name>
<dbReference type="CDD" id="cd02870">
    <property type="entry name" value="PseudoU_synth_RsuA_like"/>
    <property type="match status" value="1"/>
</dbReference>
<evidence type="ECO:0000256" key="2">
    <source>
        <dbReference type="ARBA" id="ARBA00022884"/>
    </source>
</evidence>
<evidence type="ECO:0000256" key="4">
    <source>
        <dbReference type="PROSITE-ProRule" id="PRU00182"/>
    </source>
</evidence>
<comment type="similarity">
    <text evidence="1 5">Belongs to the pseudouridine synthase RsuA family.</text>
</comment>
<evidence type="ECO:0000256" key="1">
    <source>
        <dbReference type="ARBA" id="ARBA00008348"/>
    </source>
</evidence>
<dbReference type="Gene3D" id="3.10.290.10">
    <property type="entry name" value="RNA-binding S4 domain"/>
    <property type="match status" value="1"/>
</dbReference>
<gene>
    <name evidence="7" type="ORF">HMPREF3233_00856</name>
</gene>
<dbReference type="STRING" id="39777.B7L28_04005"/>
<dbReference type="PROSITE" id="PS50889">
    <property type="entry name" value="S4"/>
    <property type="match status" value="1"/>
</dbReference>
<keyword evidence="2 4" id="KW-0694">RNA-binding</keyword>
<organism evidence="7">
    <name type="scientific">Veillonella atypica</name>
    <dbReference type="NCBI Taxonomy" id="39777"/>
    <lineage>
        <taxon>Bacteria</taxon>
        <taxon>Bacillati</taxon>
        <taxon>Bacillota</taxon>
        <taxon>Negativicutes</taxon>
        <taxon>Veillonellales</taxon>
        <taxon>Veillonellaceae</taxon>
        <taxon>Veillonella</taxon>
    </lineage>
</organism>
<evidence type="ECO:0000313" key="7">
    <source>
        <dbReference type="EMBL" id="KXA64731.1"/>
    </source>
</evidence>
<dbReference type="InterPro" id="IPR002942">
    <property type="entry name" value="S4_RNA-bd"/>
</dbReference>
<dbReference type="PANTHER" id="PTHR47683:SF2">
    <property type="entry name" value="RNA-BINDING S4 DOMAIN-CONTAINING PROTEIN"/>
    <property type="match status" value="1"/>
</dbReference>
<feature type="domain" description="RNA-binding S4" evidence="6">
    <location>
        <begin position="13"/>
        <end position="71"/>
    </location>
</feature>
<dbReference type="InterPro" id="IPR006145">
    <property type="entry name" value="PsdUridine_synth_RsuA/RluA"/>
</dbReference>
<dbReference type="GO" id="GO:0005829">
    <property type="term" value="C:cytosol"/>
    <property type="evidence" value="ECO:0007669"/>
    <property type="project" value="UniProtKB-ARBA"/>
</dbReference>
<dbReference type="SMART" id="SM00363">
    <property type="entry name" value="S4"/>
    <property type="match status" value="1"/>
</dbReference>
<dbReference type="FunFam" id="3.30.70.1560:FF:000001">
    <property type="entry name" value="Pseudouridine synthase"/>
    <property type="match status" value="1"/>
</dbReference>
<dbReference type="PATRIC" id="fig|39777.7.peg.842"/>
<dbReference type="GO" id="GO:0003723">
    <property type="term" value="F:RNA binding"/>
    <property type="evidence" value="ECO:0007669"/>
    <property type="project" value="UniProtKB-KW"/>
</dbReference>
<dbReference type="PROSITE" id="PS01149">
    <property type="entry name" value="PSI_RSU"/>
    <property type="match status" value="1"/>
</dbReference>
<dbReference type="Pfam" id="PF01479">
    <property type="entry name" value="S4"/>
    <property type="match status" value="1"/>
</dbReference>
<dbReference type="InterPro" id="IPR020103">
    <property type="entry name" value="PsdUridine_synth_cat_dom_sf"/>
</dbReference>
<dbReference type="FunFam" id="3.10.290.10:FF:000003">
    <property type="entry name" value="Pseudouridine synthase"/>
    <property type="match status" value="1"/>
</dbReference>
<dbReference type="Gene3D" id="3.30.70.1560">
    <property type="entry name" value="Alpha-L RNA-binding motif"/>
    <property type="match status" value="1"/>
</dbReference>
<dbReference type="Pfam" id="PF00849">
    <property type="entry name" value="PseudoU_synth_2"/>
    <property type="match status" value="1"/>
</dbReference>
<evidence type="ECO:0000259" key="6">
    <source>
        <dbReference type="SMART" id="SM00363"/>
    </source>
</evidence>
<protein>
    <recommendedName>
        <fullName evidence="5">Pseudouridine synthase</fullName>
        <ecNumber evidence="5">5.4.99.-</ecNumber>
    </recommendedName>
</protein>
<sequence length="252" mass="28278">MEQRTYRKGYNMERLQKFIASCGVASRRKAEELIASGKVRVNGRKVTELGVKVDPMKDKVMVDGQLLAVEKPVYYLMNKPKGVITSVTDPQGRETVMDYIKNEKRRIYPIGRLDLHTEGLLLLTNDGELAQNLTHPSKGVEKTYEVRIKGRVNDTDLQVIADGVPLEDGVTAPATLVDLGFDDHNGVHEVEITIHEGRNRQVRRMFEHFGYRIHNLKRIAYGGLTLSGVKRGGVRQLTQREVSALKALGASK</sequence>
<keyword evidence="3 5" id="KW-0413">Isomerase</keyword>
<reference evidence="7 8" key="1">
    <citation type="submission" date="2016-01" db="EMBL/GenBank/DDBJ databases">
        <authorList>
            <person name="Oliw E.H."/>
        </authorList>
    </citation>
    <scope>NUCLEOTIDE SEQUENCE [LARGE SCALE GENOMIC DNA]</scope>
    <source>
        <strain evidence="7 8">CMW7756B</strain>
    </source>
</reference>
<comment type="caution">
    <text evidence="7">The sequence shown here is derived from an EMBL/GenBank/DDBJ whole genome shotgun (WGS) entry which is preliminary data.</text>
</comment>
<dbReference type="NCBIfam" id="TIGR00093">
    <property type="entry name" value="pseudouridine synthase"/>
    <property type="match status" value="1"/>
</dbReference>
<dbReference type="Gene3D" id="3.30.70.580">
    <property type="entry name" value="Pseudouridine synthase I, catalytic domain, N-terminal subdomain"/>
    <property type="match status" value="1"/>
</dbReference>
<evidence type="ECO:0000313" key="8">
    <source>
        <dbReference type="Proteomes" id="UP000070226"/>
    </source>
</evidence>
<dbReference type="EC" id="5.4.99.-" evidence="5"/>
<evidence type="ECO:0000256" key="5">
    <source>
        <dbReference type="RuleBase" id="RU003887"/>
    </source>
</evidence>
<evidence type="ECO:0000256" key="3">
    <source>
        <dbReference type="ARBA" id="ARBA00023235"/>
    </source>
</evidence>
<dbReference type="EMBL" id="LRQT01000020">
    <property type="protein sequence ID" value="KXA64731.1"/>
    <property type="molecule type" value="Genomic_DNA"/>
</dbReference>
<dbReference type="InterPro" id="IPR050343">
    <property type="entry name" value="RsuA_PseudoU_synthase"/>
</dbReference>